<feature type="binding site" evidence="14">
    <location>
        <position position="119"/>
    </location>
    <ligand>
        <name>(2R)-3-phosphoglycerate</name>
        <dbReference type="ChEBI" id="CHEBI:58272"/>
    </ligand>
</feature>
<comment type="subcellular location">
    <subcellularLocation>
        <location evidence="13">Cytoplasm</location>
    </subcellularLocation>
</comment>
<feature type="binding site" evidence="14">
    <location>
        <position position="152"/>
    </location>
    <ligand>
        <name>(2R)-3-phosphoglycerate</name>
        <dbReference type="ChEBI" id="CHEBI:58272"/>
    </ligand>
</feature>
<evidence type="ECO:0000313" key="18">
    <source>
        <dbReference type="Proteomes" id="UP000199759"/>
    </source>
</evidence>
<organism evidence="17 18">
    <name type="scientific">Maricaulis salignorans</name>
    <dbReference type="NCBI Taxonomy" id="144026"/>
    <lineage>
        <taxon>Bacteria</taxon>
        <taxon>Pseudomonadati</taxon>
        <taxon>Pseudomonadota</taxon>
        <taxon>Alphaproteobacteria</taxon>
        <taxon>Maricaulales</taxon>
        <taxon>Maricaulaceae</taxon>
        <taxon>Maricaulis</taxon>
    </lineage>
</organism>
<evidence type="ECO:0000256" key="7">
    <source>
        <dbReference type="ARBA" id="ARBA00022490"/>
    </source>
</evidence>
<dbReference type="RefSeq" id="WP_091771745.1">
    <property type="nucleotide sequence ID" value="NZ_FNHG01000023.1"/>
</dbReference>
<dbReference type="InterPro" id="IPR036043">
    <property type="entry name" value="Phosphoglycerate_kinase_sf"/>
</dbReference>
<dbReference type="EC" id="2.7.2.3" evidence="5 13"/>
<dbReference type="FunFam" id="3.40.50.1260:FF:000031">
    <property type="entry name" value="Phosphoglycerate kinase 1"/>
    <property type="match status" value="1"/>
</dbReference>
<dbReference type="OrthoDB" id="9808460at2"/>
<evidence type="ECO:0000256" key="8">
    <source>
        <dbReference type="ARBA" id="ARBA00022679"/>
    </source>
</evidence>
<dbReference type="PANTHER" id="PTHR11406">
    <property type="entry name" value="PHOSPHOGLYCERATE KINASE"/>
    <property type="match status" value="1"/>
</dbReference>
<evidence type="ECO:0000256" key="13">
    <source>
        <dbReference type="HAMAP-Rule" id="MF_00145"/>
    </source>
</evidence>
<keyword evidence="11 13" id="KW-0067">ATP-binding</keyword>
<feature type="binding site" evidence="13">
    <location>
        <position position="152"/>
    </location>
    <ligand>
        <name>substrate</name>
    </ligand>
</feature>
<evidence type="ECO:0000256" key="14">
    <source>
        <dbReference type="PIRSR" id="PIRSR000724-1"/>
    </source>
</evidence>
<evidence type="ECO:0000256" key="10">
    <source>
        <dbReference type="ARBA" id="ARBA00022777"/>
    </source>
</evidence>
<dbReference type="PROSITE" id="PS00111">
    <property type="entry name" value="PGLYCERATE_KINASE"/>
    <property type="match status" value="1"/>
</dbReference>
<dbReference type="Pfam" id="PF00162">
    <property type="entry name" value="PGK"/>
    <property type="match status" value="1"/>
</dbReference>
<evidence type="ECO:0000256" key="16">
    <source>
        <dbReference type="RuleBase" id="RU000532"/>
    </source>
</evidence>
<keyword evidence="7 13" id="KW-0963">Cytoplasm</keyword>
<sequence>MTTIRRIQDAELAGKRVLVRVDFNVPMKDGIVTDDTRLQSALPTIEFLREAGAKVILLAHFGRPKGSRVTGLSLEPVAQPLADLVGEAVDFVDDLVGDDAASAVADMADSDVLLLQNTRFEPGEEANDPAFAAALARLGDIYVNDAFSAAHRAHGSTEGVAHLLPAYAGLAMQREIDHLVAALEKPERPVMALVGGAKVSSKIDLLKNLVKKVDILFVGGGMANTLLHAQGIKVGASLCEADLADTARVILVAAEEAGCKLILPSDVVLAREFKANPETRLTAVHNVGAEEMILDCGPGTVVEINQAIDTCRTLIWNGPLGAFETPPFEAATMAVAEHVARAVRDQGLVAVGGGGDTVAALNQAGVADDFTFISTAGGAFLEWMEGKVLPGVDVLMQRDSVSA</sequence>
<dbReference type="InterPro" id="IPR015911">
    <property type="entry name" value="Phosphoglycerate_kinase_CS"/>
</dbReference>
<feature type="binding site" evidence="13 14">
    <location>
        <begin position="22"/>
        <end position="24"/>
    </location>
    <ligand>
        <name>substrate</name>
    </ligand>
</feature>
<dbReference type="SUPFAM" id="SSF53748">
    <property type="entry name" value="Phosphoglycerate kinase"/>
    <property type="match status" value="1"/>
</dbReference>
<feature type="binding site" evidence="13">
    <location>
        <position position="37"/>
    </location>
    <ligand>
        <name>substrate</name>
    </ligand>
</feature>
<dbReference type="GO" id="GO:0043531">
    <property type="term" value="F:ADP binding"/>
    <property type="evidence" value="ECO:0007669"/>
    <property type="project" value="TreeGrafter"/>
</dbReference>
<keyword evidence="10 13" id="KW-0418">Kinase</keyword>
<protein>
    <recommendedName>
        <fullName evidence="6 13">Phosphoglycerate kinase</fullName>
        <ecNumber evidence="5 13">2.7.2.3</ecNumber>
    </recommendedName>
</protein>
<dbReference type="GO" id="GO:0006094">
    <property type="term" value="P:gluconeogenesis"/>
    <property type="evidence" value="ECO:0007669"/>
    <property type="project" value="TreeGrafter"/>
</dbReference>
<comment type="pathway">
    <text evidence="2 13">Carbohydrate degradation; glycolysis; pyruvate from D-glyceraldehyde 3-phosphate: step 2/5.</text>
</comment>
<gene>
    <name evidence="13" type="primary">pgk</name>
    <name evidence="17" type="ORF">SAMN04488568_1233</name>
</gene>
<evidence type="ECO:0000256" key="12">
    <source>
        <dbReference type="ARBA" id="ARBA00023152"/>
    </source>
</evidence>
<dbReference type="Proteomes" id="UP000199759">
    <property type="component" value="Unassembled WGS sequence"/>
</dbReference>
<dbReference type="GO" id="GO:0005829">
    <property type="term" value="C:cytosol"/>
    <property type="evidence" value="ECO:0007669"/>
    <property type="project" value="TreeGrafter"/>
</dbReference>
<keyword evidence="8 13" id="KW-0808">Transferase</keyword>
<evidence type="ECO:0000256" key="1">
    <source>
        <dbReference type="ARBA" id="ARBA00000642"/>
    </source>
</evidence>
<dbReference type="InterPro" id="IPR001576">
    <property type="entry name" value="Phosphoglycerate_kinase"/>
</dbReference>
<keyword evidence="9 13" id="KW-0547">Nucleotide-binding</keyword>
<dbReference type="InterPro" id="IPR015824">
    <property type="entry name" value="Phosphoglycerate_kinase_N"/>
</dbReference>
<proteinExistence type="inferred from homology"/>
<feature type="binding site" evidence="13">
    <location>
        <position position="119"/>
    </location>
    <ligand>
        <name>substrate</name>
    </ligand>
</feature>
<dbReference type="GO" id="GO:0004618">
    <property type="term" value="F:phosphoglycerate kinase activity"/>
    <property type="evidence" value="ECO:0007669"/>
    <property type="project" value="UniProtKB-UniRule"/>
</dbReference>
<dbReference type="FunFam" id="3.40.50.1260:FF:000006">
    <property type="entry name" value="Phosphoglycerate kinase"/>
    <property type="match status" value="1"/>
</dbReference>
<evidence type="ECO:0000256" key="9">
    <source>
        <dbReference type="ARBA" id="ARBA00022741"/>
    </source>
</evidence>
<evidence type="ECO:0000256" key="6">
    <source>
        <dbReference type="ARBA" id="ARBA00016471"/>
    </source>
</evidence>
<dbReference type="GO" id="GO:0006096">
    <property type="term" value="P:glycolytic process"/>
    <property type="evidence" value="ECO:0007669"/>
    <property type="project" value="UniProtKB-UniRule"/>
</dbReference>
<dbReference type="GO" id="GO:0005524">
    <property type="term" value="F:ATP binding"/>
    <property type="evidence" value="ECO:0007669"/>
    <property type="project" value="UniProtKB-KW"/>
</dbReference>
<dbReference type="EMBL" id="FNHG01000023">
    <property type="protein sequence ID" value="SDM80367.1"/>
    <property type="molecule type" value="Genomic_DNA"/>
</dbReference>
<evidence type="ECO:0000256" key="2">
    <source>
        <dbReference type="ARBA" id="ARBA00004838"/>
    </source>
</evidence>
<dbReference type="PANTHER" id="PTHR11406:SF23">
    <property type="entry name" value="PHOSPHOGLYCERATE KINASE 1, CHLOROPLASTIC-RELATED"/>
    <property type="match status" value="1"/>
</dbReference>
<name>A0A1G9W7X6_9PROT</name>
<dbReference type="UniPathway" id="UPA00109">
    <property type="reaction ID" value="UER00185"/>
</dbReference>
<evidence type="ECO:0000256" key="4">
    <source>
        <dbReference type="ARBA" id="ARBA00011245"/>
    </source>
</evidence>
<feature type="binding site" evidence="13 14">
    <location>
        <begin position="60"/>
        <end position="63"/>
    </location>
    <ligand>
        <name>substrate</name>
    </ligand>
</feature>
<feature type="binding site" evidence="13 15">
    <location>
        <begin position="354"/>
        <end position="357"/>
    </location>
    <ligand>
        <name>ATP</name>
        <dbReference type="ChEBI" id="CHEBI:30616"/>
    </ligand>
</feature>
<evidence type="ECO:0000256" key="3">
    <source>
        <dbReference type="ARBA" id="ARBA00008982"/>
    </source>
</evidence>
<feature type="binding site" evidence="13 15">
    <location>
        <position position="202"/>
    </location>
    <ligand>
        <name>ATP</name>
        <dbReference type="ChEBI" id="CHEBI:30616"/>
    </ligand>
</feature>
<comment type="catalytic activity">
    <reaction evidence="1 13 16">
        <text>(2R)-3-phosphoglycerate + ATP = (2R)-3-phospho-glyceroyl phosphate + ADP</text>
        <dbReference type="Rhea" id="RHEA:14801"/>
        <dbReference type="ChEBI" id="CHEBI:30616"/>
        <dbReference type="ChEBI" id="CHEBI:57604"/>
        <dbReference type="ChEBI" id="CHEBI:58272"/>
        <dbReference type="ChEBI" id="CHEBI:456216"/>
        <dbReference type="EC" id="2.7.2.3"/>
    </reaction>
</comment>
<reference evidence="17 18" key="1">
    <citation type="submission" date="2016-10" db="EMBL/GenBank/DDBJ databases">
        <authorList>
            <person name="de Groot N.N."/>
        </authorList>
    </citation>
    <scope>NUCLEOTIDE SEQUENCE [LARGE SCALE GENOMIC DNA]</scope>
    <source>
        <strain evidence="17 18">DSM 16077</strain>
    </source>
</reference>
<feature type="binding site" evidence="13 15">
    <location>
        <position position="324"/>
    </location>
    <ligand>
        <name>ATP</name>
        <dbReference type="ChEBI" id="CHEBI:30616"/>
    </ligand>
</feature>
<evidence type="ECO:0000256" key="15">
    <source>
        <dbReference type="PIRSR" id="PIRSR000724-2"/>
    </source>
</evidence>
<dbReference type="HAMAP" id="MF_00145">
    <property type="entry name" value="Phosphoglyc_kinase"/>
    <property type="match status" value="1"/>
</dbReference>
<dbReference type="PRINTS" id="PR00477">
    <property type="entry name" value="PHGLYCKINASE"/>
</dbReference>
<keyword evidence="12 13" id="KW-0324">Glycolysis</keyword>
<keyword evidence="18" id="KW-1185">Reference proteome</keyword>
<dbReference type="PIRSF" id="PIRSF000724">
    <property type="entry name" value="Pgk"/>
    <property type="match status" value="1"/>
</dbReference>
<comment type="subunit">
    <text evidence="4 13">Monomer.</text>
</comment>
<evidence type="ECO:0000256" key="11">
    <source>
        <dbReference type="ARBA" id="ARBA00022840"/>
    </source>
</evidence>
<dbReference type="Gene3D" id="3.40.50.1260">
    <property type="entry name" value="Phosphoglycerate kinase, N-terminal domain"/>
    <property type="match status" value="2"/>
</dbReference>
<evidence type="ECO:0000313" key="17">
    <source>
        <dbReference type="EMBL" id="SDM80367.1"/>
    </source>
</evidence>
<evidence type="ECO:0000256" key="5">
    <source>
        <dbReference type="ARBA" id="ARBA00013061"/>
    </source>
</evidence>
<dbReference type="STRING" id="144026.SAMN04488568_1233"/>
<accession>A0A1G9W7X6</accession>
<dbReference type="AlphaFoldDB" id="A0A1G9W7X6"/>
<feature type="binding site" evidence="14">
    <location>
        <position position="37"/>
    </location>
    <ligand>
        <name>(2R)-3-phosphoglycerate</name>
        <dbReference type="ChEBI" id="CHEBI:58272"/>
    </ligand>
</feature>
<comment type="similarity">
    <text evidence="3 13 16">Belongs to the phosphoglycerate kinase family.</text>
</comment>
<comment type="caution">
    <text evidence="13">Lacks conserved residue(s) required for the propagation of feature annotation.</text>
</comment>